<evidence type="ECO:0000313" key="2">
    <source>
        <dbReference type="Proteomes" id="UP001054945"/>
    </source>
</evidence>
<organism evidence="1 2">
    <name type="scientific">Caerostris extrusa</name>
    <name type="common">Bark spider</name>
    <name type="synonym">Caerostris bankana</name>
    <dbReference type="NCBI Taxonomy" id="172846"/>
    <lineage>
        <taxon>Eukaryota</taxon>
        <taxon>Metazoa</taxon>
        <taxon>Ecdysozoa</taxon>
        <taxon>Arthropoda</taxon>
        <taxon>Chelicerata</taxon>
        <taxon>Arachnida</taxon>
        <taxon>Araneae</taxon>
        <taxon>Araneomorphae</taxon>
        <taxon>Entelegynae</taxon>
        <taxon>Araneoidea</taxon>
        <taxon>Araneidae</taxon>
        <taxon>Caerostris</taxon>
    </lineage>
</organism>
<sequence>MMDISDRNQNGALTGFNRNFQLGLVLRCDDKVSFRLHSRVCKPTLPRASLLHGLEFFITFSKRVGGRTRIVGRD</sequence>
<reference evidence="1 2" key="1">
    <citation type="submission" date="2021-06" db="EMBL/GenBank/DDBJ databases">
        <title>Caerostris extrusa draft genome.</title>
        <authorList>
            <person name="Kono N."/>
            <person name="Arakawa K."/>
        </authorList>
    </citation>
    <scope>NUCLEOTIDE SEQUENCE [LARGE SCALE GENOMIC DNA]</scope>
</reference>
<proteinExistence type="predicted"/>
<gene>
    <name evidence="1" type="ORF">CEXT_672731</name>
</gene>
<keyword evidence="2" id="KW-1185">Reference proteome</keyword>
<dbReference type="AlphaFoldDB" id="A0AAV4QQT8"/>
<dbReference type="Proteomes" id="UP001054945">
    <property type="component" value="Unassembled WGS sequence"/>
</dbReference>
<comment type="caution">
    <text evidence="1">The sequence shown here is derived from an EMBL/GenBank/DDBJ whole genome shotgun (WGS) entry which is preliminary data.</text>
</comment>
<dbReference type="EMBL" id="BPLR01006668">
    <property type="protein sequence ID" value="GIY11629.1"/>
    <property type="molecule type" value="Genomic_DNA"/>
</dbReference>
<name>A0AAV4QQT8_CAEEX</name>
<accession>A0AAV4QQT8</accession>
<evidence type="ECO:0000313" key="1">
    <source>
        <dbReference type="EMBL" id="GIY11629.1"/>
    </source>
</evidence>
<protein>
    <submittedName>
        <fullName evidence="1">Uncharacterized protein</fullName>
    </submittedName>
</protein>